<dbReference type="Gene3D" id="3.10.620.30">
    <property type="match status" value="1"/>
</dbReference>
<dbReference type="EMBL" id="JBGOGF010000002">
    <property type="protein sequence ID" value="MFA1770758.1"/>
    <property type="molecule type" value="Genomic_DNA"/>
</dbReference>
<dbReference type="Pfam" id="PF01841">
    <property type="entry name" value="Transglut_core"/>
    <property type="match status" value="1"/>
</dbReference>
<dbReference type="RefSeq" id="WP_149098760.1">
    <property type="nucleotide sequence ID" value="NZ_BMMG01000003.1"/>
</dbReference>
<sequence>MKAEITTHLTYAVDSPSTILLSVQPFPTQRQKVIQEHFTLPPDTEREELRAVAGEKRISRLQVVTPGTVTFSYNVLVENHLTVLPAEQLNHVPIAEMPASVLPYLNPSRYCQSDRLYRLAASQFGHLEHAFEQVMAVRDWIHSHVEYSGGYTTPHTSALDTLTERVGVCRDFAHLGVTLCRALTIPARYCTGYAYRLQPADFHACFEVYLGGHWVLFDATKLVPLNGLVKIATGVDAAETAVASTFGQLQFQELAVDFHLLDPDFTPVDGSSPTHGYCLQ</sequence>
<dbReference type="EMBL" id="VKKZ01000020">
    <property type="protein sequence ID" value="KAA6434818.1"/>
    <property type="molecule type" value="Genomic_DNA"/>
</dbReference>
<reference evidence="2 4" key="2">
    <citation type="submission" date="2019-09" db="EMBL/GenBank/DDBJ databases">
        <title>A bacterium isolated from glacier soil.</title>
        <authorList>
            <person name="Liu Q."/>
        </authorList>
    </citation>
    <scope>NUCLEOTIDE SEQUENCE [LARGE SCALE GENOMIC DNA]</scope>
    <source>
        <strain evidence="2 4">MDT1-10-3</strain>
    </source>
</reference>
<dbReference type="AlphaFoldDB" id="A0A5M8QHV8"/>
<dbReference type="InterPro" id="IPR002931">
    <property type="entry name" value="Transglutaminase-like"/>
</dbReference>
<protein>
    <submittedName>
        <fullName evidence="2">Transglutaminase family protein</fullName>
    </submittedName>
</protein>
<dbReference type="InterPro" id="IPR048930">
    <property type="entry name" value="Bact_transglu_N_2"/>
</dbReference>
<evidence type="ECO:0000259" key="1">
    <source>
        <dbReference type="SMART" id="SM00460"/>
    </source>
</evidence>
<dbReference type="SUPFAM" id="SSF54001">
    <property type="entry name" value="Cysteine proteinases"/>
    <property type="match status" value="1"/>
</dbReference>
<dbReference type="Pfam" id="PF21295">
    <property type="entry name" value="Bact_transglu_N_2"/>
    <property type="match status" value="1"/>
</dbReference>
<evidence type="ECO:0000313" key="4">
    <source>
        <dbReference type="Proteomes" id="UP000323866"/>
    </source>
</evidence>
<accession>A0A5M8QHV8</accession>
<dbReference type="Proteomes" id="UP001570846">
    <property type="component" value="Unassembled WGS sequence"/>
</dbReference>
<evidence type="ECO:0000313" key="5">
    <source>
        <dbReference type="Proteomes" id="UP001570846"/>
    </source>
</evidence>
<evidence type="ECO:0000313" key="3">
    <source>
        <dbReference type="EMBL" id="MFA1770758.1"/>
    </source>
</evidence>
<gene>
    <name evidence="3" type="ORF">ACD591_05600</name>
    <name evidence="2" type="ORF">FOE74_11655</name>
</gene>
<dbReference type="Proteomes" id="UP000323866">
    <property type="component" value="Unassembled WGS sequence"/>
</dbReference>
<dbReference type="InterPro" id="IPR038765">
    <property type="entry name" value="Papain-like_cys_pep_sf"/>
</dbReference>
<dbReference type="PANTHER" id="PTHR33490">
    <property type="entry name" value="BLR5614 PROTEIN-RELATED"/>
    <property type="match status" value="1"/>
</dbReference>
<organism evidence="2 4">
    <name type="scientific">Rufibacter glacialis</name>
    <dbReference type="NCBI Taxonomy" id="1259555"/>
    <lineage>
        <taxon>Bacteria</taxon>
        <taxon>Pseudomonadati</taxon>
        <taxon>Bacteroidota</taxon>
        <taxon>Cytophagia</taxon>
        <taxon>Cytophagales</taxon>
        <taxon>Hymenobacteraceae</taxon>
        <taxon>Rufibacter</taxon>
    </lineage>
</organism>
<name>A0A5M8QHV8_9BACT</name>
<dbReference type="OrthoDB" id="9804872at2"/>
<reference evidence="2 4" key="1">
    <citation type="submission" date="2019-07" db="EMBL/GenBank/DDBJ databases">
        <authorList>
            <person name="Qu J.-H."/>
        </authorList>
    </citation>
    <scope>NUCLEOTIDE SEQUENCE [LARGE SCALE GENOMIC DNA]</scope>
    <source>
        <strain evidence="2 4">MDT1-10-3</strain>
    </source>
</reference>
<comment type="caution">
    <text evidence="2">The sequence shown here is derived from an EMBL/GenBank/DDBJ whole genome shotgun (WGS) entry which is preliminary data.</text>
</comment>
<proteinExistence type="predicted"/>
<feature type="domain" description="Transglutaminase-like" evidence="1">
    <location>
        <begin position="161"/>
        <end position="221"/>
    </location>
</feature>
<keyword evidence="5" id="KW-1185">Reference proteome</keyword>
<reference evidence="3 5" key="3">
    <citation type="submission" date="2024-08" db="EMBL/GenBank/DDBJ databases">
        <authorList>
            <person name="Wei W."/>
        </authorList>
    </citation>
    <scope>NUCLEOTIDE SEQUENCE [LARGE SCALE GENOMIC DNA]</scope>
    <source>
        <strain evidence="3 5">XU2</strain>
    </source>
</reference>
<evidence type="ECO:0000313" key="2">
    <source>
        <dbReference type="EMBL" id="KAA6434818.1"/>
    </source>
</evidence>
<dbReference type="Gene3D" id="2.60.40.2250">
    <property type="match status" value="1"/>
</dbReference>
<dbReference type="PANTHER" id="PTHR33490:SF12">
    <property type="entry name" value="BLL5557 PROTEIN"/>
    <property type="match status" value="1"/>
</dbReference>
<dbReference type="SMART" id="SM00460">
    <property type="entry name" value="TGc"/>
    <property type="match status" value="1"/>
</dbReference>